<evidence type="ECO:0000256" key="9">
    <source>
        <dbReference type="ARBA" id="ARBA00022801"/>
    </source>
</evidence>
<accession>A0A411PEB3</accession>
<dbReference type="SUPFAM" id="SSF48150">
    <property type="entry name" value="DNA-glycosylase"/>
    <property type="match status" value="1"/>
</dbReference>
<keyword evidence="10 14" id="KW-0408">Iron</keyword>
<dbReference type="CDD" id="cd03431">
    <property type="entry name" value="NUDIX_DNA_Glycosylase_C-MutY"/>
    <property type="match status" value="1"/>
</dbReference>
<dbReference type="Gene3D" id="1.10.340.30">
    <property type="entry name" value="Hypothetical protein, domain 2"/>
    <property type="match status" value="1"/>
</dbReference>
<dbReference type="GO" id="GO:0032357">
    <property type="term" value="F:oxidized purine DNA binding"/>
    <property type="evidence" value="ECO:0007669"/>
    <property type="project" value="TreeGrafter"/>
</dbReference>
<dbReference type="RefSeq" id="WP_130597883.1">
    <property type="nucleotide sequence ID" value="NZ_CP036200.1"/>
</dbReference>
<evidence type="ECO:0000256" key="3">
    <source>
        <dbReference type="ARBA" id="ARBA00008343"/>
    </source>
</evidence>
<keyword evidence="17" id="KW-1185">Reference proteome</keyword>
<dbReference type="InterPro" id="IPR004035">
    <property type="entry name" value="Endouclease-III_FeS-bd_BS"/>
</dbReference>
<evidence type="ECO:0000256" key="1">
    <source>
        <dbReference type="ARBA" id="ARBA00000843"/>
    </source>
</evidence>
<dbReference type="InterPro" id="IPR000445">
    <property type="entry name" value="HhH_motif"/>
</dbReference>
<dbReference type="InterPro" id="IPR003265">
    <property type="entry name" value="HhH-GPD_domain"/>
</dbReference>
<evidence type="ECO:0000256" key="12">
    <source>
        <dbReference type="ARBA" id="ARBA00023204"/>
    </source>
</evidence>
<dbReference type="InterPro" id="IPR005760">
    <property type="entry name" value="A/G_AdeGlyc_MutY"/>
</dbReference>
<dbReference type="Pfam" id="PF00730">
    <property type="entry name" value="HhH-GPD"/>
    <property type="match status" value="1"/>
</dbReference>
<evidence type="ECO:0000256" key="10">
    <source>
        <dbReference type="ARBA" id="ARBA00023004"/>
    </source>
</evidence>
<dbReference type="EC" id="3.2.2.31" evidence="4 14"/>
<dbReference type="GO" id="GO:0035485">
    <property type="term" value="F:adenine/guanine mispair binding"/>
    <property type="evidence" value="ECO:0007669"/>
    <property type="project" value="TreeGrafter"/>
</dbReference>
<evidence type="ECO:0000256" key="8">
    <source>
        <dbReference type="ARBA" id="ARBA00022763"/>
    </source>
</evidence>
<keyword evidence="9" id="KW-0378">Hydrolase</keyword>
<gene>
    <name evidence="16" type="ORF">EXU30_03730</name>
</gene>
<dbReference type="Gene3D" id="1.10.1670.10">
    <property type="entry name" value="Helix-hairpin-Helix base-excision DNA repair enzymes (C-terminal)"/>
    <property type="match status" value="1"/>
</dbReference>
<evidence type="ECO:0000256" key="14">
    <source>
        <dbReference type="RuleBase" id="RU365096"/>
    </source>
</evidence>
<dbReference type="InterPro" id="IPR023170">
    <property type="entry name" value="HhH_base_excis_C"/>
</dbReference>
<dbReference type="Pfam" id="PF14815">
    <property type="entry name" value="NUDIX_4"/>
    <property type="match status" value="1"/>
</dbReference>
<evidence type="ECO:0000256" key="6">
    <source>
        <dbReference type="ARBA" id="ARBA00022485"/>
    </source>
</evidence>
<keyword evidence="6" id="KW-0004">4Fe-4S</keyword>
<dbReference type="GO" id="GO:0051539">
    <property type="term" value="F:4 iron, 4 sulfur cluster binding"/>
    <property type="evidence" value="ECO:0007669"/>
    <property type="project" value="UniProtKB-UniRule"/>
</dbReference>
<dbReference type="FunFam" id="1.10.340.30:FF:000002">
    <property type="entry name" value="Adenine DNA glycosylase"/>
    <property type="match status" value="1"/>
</dbReference>
<dbReference type="InterPro" id="IPR029119">
    <property type="entry name" value="MutY_C"/>
</dbReference>
<evidence type="ECO:0000259" key="15">
    <source>
        <dbReference type="SMART" id="SM00478"/>
    </source>
</evidence>
<dbReference type="GO" id="GO:0006298">
    <property type="term" value="P:mismatch repair"/>
    <property type="evidence" value="ECO:0007669"/>
    <property type="project" value="TreeGrafter"/>
</dbReference>
<dbReference type="GO" id="GO:0006284">
    <property type="term" value="P:base-excision repair"/>
    <property type="evidence" value="ECO:0007669"/>
    <property type="project" value="UniProtKB-UniRule"/>
</dbReference>
<sequence>MKSKASFSSRIITWYDQHGRKSLPWQQNKTPYSVWISEIMLQQTQVATVIPYYQTFMTRFPTVVDLANAEQDEVLHLWTGLGYYARARNLHKAAQQVRDMHQGEFPTEFEQVLALPGIGRSTAGAILSLSLGQHHPILDGNVKRVLARHDAIDGWPGKKSVEQRLWQKTETVTPKKDIQKFNQAMMDMGANVCTRSKPKCEQCPIAIDCEAQLQGKQTQYPGKKPKKTIPAKQAWMLVELKLDKATGIMGNSPEVKLLQRPPSGIWGGLWCFPQFDSQAQLEQFAADNQLTLAEHELSGFRHTFSHFHLDITPVLVIRDNQSNDATKVMEQTPELWYNINQRAKVGLAAATERILENLSGLYQSG</sequence>
<dbReference type="InterPro" id="IPR044298">
    <property type="entry name" value="MIG/MutY"/>
</dbReference>
<protein>
    <recommendedName>
        <fullName evidence="5 14">Adenine DNA glycosylase</fullName>
        <ecNumber evidence="4 14">3.2.2.31</ecNumber>
    </recommendedName>
</protein>
<keyword evidence="8 14" id="KW-0227">DNA damage</keyword>
<evidence type="ECO:0000313" key="17">
    <source>
        <dbReference type="Proteomes" id="UP000291106"/>
    </source>
</evidence>
<dbReference type="InterPro" id="IPR004036">
    <property type="entry name" value="Endonuclease-III-like_CS2"/>
</dbReference>
<evidence type="ECO:0000256" key="13">
    <source>
        <dbReference type="ARBA" id="ARBA00023295"/>
    </source>
</evidence>
<evidence type="ECO:0000256" key="7">
    <source>
        <dbReference type="ARBA" id="ARBA00022723"/>
    </source>
</evidence>
<feature type="domain" description="HhH-GPD" evidence="15">
    <location>
        <begin position="40"/>
        <end position="191"/>
    </location>
</feature>
<dbReference type="PANTHER" id="PTHR42944:SF1">
    <property type="entry name" value="ADENINE DNA GLYCOSYLASE"/>
    <property type="match status" value="1"/>
</dbReference>
<dbReference type="GO" id="GO:0046872">
    <property type="term" value="F:metal ion binding"/>
    <property type="evidence" value="ECO:0007669"/>
    <property type="project" value="UniProtKB-UniRule"/>
</dbReference>
<keyword evidence="11" id="KW-0411">Iron-sulfur</keyword>
<dbReference type="InterPro" id="IPR003651">
    <property type="entry name" value="Endonuclease3_FeS-loop_motif"/>
</dbReference>
<reference evidence="16 17" key="1">
    <citation type="submission" date="2019-02" db="EMBL/GenBank/DDBJ databases">
        <title>Shewanella sp. D4-2 isolated from Dokdo Island.</title>
        <authorList>
            <person name="Baek K."/>
        </authorList>
    </citation>
    <scope>NUCLEOTIDE SEQUENCE [LARGE SCALE GENOMIC DNA]</scope>
    <source>
        <strain evidence="16 17">D4-2</strain>
    </source>
</reference>
<organism evidence="16 17">
    <name type="scientific">Shewanella maritima</name>
    <dbReference type="NCBI Taxonomy" id="2520507"/>
    <lineage>
        <taxon>Bacteria</taxon>
        <taxon>Pseudomonadati</taxon>
        <taxon>Pseudomonadota</taxon>
        <taxon>Gammaproteobacteria</taxon>
        <taxon>Alteromonadales</taxon>
        <taxon>Shewanellaceae</taxon>
        <taxon>Shewanella</taxon>
    </lineage>
</organism>
<dbReference type="OrthoDB" id="9802365at2"/>
<evidence type="ECO:0000256" key="5">
    <source>
        <dbReference type="ARBA" id="ARBA00022023"/>
    </source>
</evidence>
<dbReference type="GO" id="GO:0034039">
    <property type="term" value="F:8-oxo-7,8-dihydroguanine DNA N-glycosylase activity"/>
    <property type="evidence" value="ECO:0007669"/>
    <property type="project" value="TreeGrafter"/>
</dbReference>
<comment type="function">
    <text evidence="2">Adenine glycosylase active on G-A mispairs. MutY also corrects error-prone DNA synthesis past GO lesions which are due to the oxidatively damaged form of guanine: 7,8-dihydro-8-oxoguanine (8-oxo-dGTP).</text>
</comment>
<evidence type="ECO:0000256" key="4">
    <source>
        <dbReference type="ARBA" id="ARBA00012045"/>
    </source>
</evidence>
<dbReference type="SUPFAM" id="SSF55811">
    <property type="entry name" value="Nudix"/>
    <property type="match status" value="1"/>
</dbReference>
<name>A0A411PEB3_9GAMM</name>
<dbReference type="EMBL" id="CP036200">
    <property type="protein sequence ID" value="QBF81909.1"/>
    <property type="molecule type" value="Genomic_DNA"/>
</dbReference>
<dbReference type="KEGG" id="smai:EXU30_03730"/>
<dbReference type="PROSITE" id="PS00764">
    <property type="entry name" value="ENDONUCLEASE_III_1"/>
    <property type="match status" value="1"/>
</dbReference>
<dbReference type="NCBIfam" id="TIGR01084">
    <property type="entry name" value="mutY"/>
    <property type="match status" value="1"/>
</dbReference>
<dbReference type="PANTHER" id="PTHR42944">
    <property type="entry name" value="ADENINE DNA GLYCOSYLASE"/>
    <property type="match status" value="1"/>
</dbReference>
<keyword evidence="7" id="KW-0479">Metal-binding</keyword>
<dbReference type="CDD" id="cd00056">
    <property type="entry name" value="ENDO3c"/>
    <property type="match status" value="1"/>
</dbReference>
<dbReference type="Gene3D" id="3.90.79.10">
    <property type="entry name" value="Nucleoside Triphosphate Pyrophosphohydrolase"/>
    <property type="match status" value="1"/>
</dbReference>
<dbReference type="NCBIfam" id="NF008132">
    <property type="entry name" value="PRK10880.1"/>
    <property type="match status" value="1"/>
</dbReference>
<dbReference type="FunFam" id="1.10.1670.10:FF:000002">
    <property type="entry name" value="Adenine DNA glycosylase"/>
    <property type="match status" value="1"/>
</dbReference>
<dbReference type="SMART" id="SM00525">
    <property type="entry name" value="FES"/>
    <property type="match status" value="1"/>
</dbReference>
<dbReference type="Pfam" id="PF00633">
    <property type="entry name" value="HHH"/>
    <property type="match status" value="1"/>
</dbReference>
<keyword evidence="12" id="KW-0234">DNA repair</keyword>
<evidence type="ECO:0000256" key="11">
    <source>
        <dbReference type="ARBA" id="ARBA00023014"/>
    </source>
</evidence>
<dbReference type="InterPro" id="IPR011257">
    <property type="entry name" value="DNA_glycosylase"/>
</dbReference>
<proteinExistence type="inferred from homology"/>
<dbReference type="InterPro" id="IPR015797">
    <property type="entry name" value="NUDIX_hydrolase-like_dom_sf"/>
</dbReference>
<dbReference type="PROSITE" id="PS01155">
    <property type="entry name" value="ENDONUCLEASE_III_2"/>
    <property type="match status" value="1"/>
</dbReference>
<comment type="similarity">
    <text evidence="3 14">Belongs to the Nth/MutY family.</text>
</comment>
<comment type="catalytic activity">
    <reaction evidence="1 14">
        <text>Hydrolyzes free adenine bases from 7,8-dihydro-8-oxoguanine:adenine mismatched double-stranded DNA, leaving an apurinic site.</text>
        <dbReference type="EC" id="3.2.2.31"/>
    </reaction>
</comment>
<evidence type="ECO:0000313" key="16">
    <source>
        <dbReference type="EMBL" id="QBF81909.1"/>
    </source>
</evidence>
<dbReference type="SMART" id="SM00478">
    <property type="entry name" value="ENDO3c"/>
    <property type="match status" value="1"/>
</dbReference>
<dbReference type="GO" id="GO:0000701">
    <property type="term" value="F:purine-specific mismatch base pair DNA N-glycosylase activity"/>
    <property type="evidence" value="ECO:0007669"/>
    <property type="project" value="UniProtKB-EC"/>
</dbReference>
<comment type="cofactor">
    <cofactor evidence="14">
        <name>[4Fe-4S] cluster</name>
        <dbReference type="ChEBI" id="CHEBI:49883"/>
    </cofactor>
    <text evidence="14">Binds 1 [4Fe-4S] cluster.</text>
</comment>
<dbReference type="AlphaFoldDB" id="A0A411PEB3"/>
<keyword evidence="13 14" id="KW-0326">Glycosidase</keyword>
<dbReference type="Proteomes" id="UP000291106">
    <property type="component" value="Chromosome"/>
</dbReference>
<evidence type="ECO:0000256" key="2">
    <source>
        <dbReference type="ARBA" id="ARBA00002933"/>
    </source>
</evidence>